<organism evidence="3 4">
    <name type="scientific">Brevibacterium aurantiacum</name>
    <dbReference type="NCBI Taxonomy" id="273384"/>
    <lineage>
        <taxon>Bacteria</taxon>
        <taxon>Bacillati</taxon>
        <taxon>Actinomycetota</taxon>
        <taxon>Actinomycetes</taxon>
        <taxon>Micrococcales</taxon>
        <taxon>Brevibacteriaceae</taxon>
        <taxon>Brevibacterium</taxon>
    </lineage>
</organism>
<evidence type="ECO:0000313" key="4">
    <source>
        <dbReference type="Proteomes" id="UP000218377"/>
    </source>
</evidence>
<accession>A0A2A3X3G9</accession>
<sequence>MDPPPWDPLSVDAFPSDAFAVVAFAFVPPFVEAFFFEQLERASRRYLLTVSAIVACWYGDSGCGLKRRRFSTVSLKNSPAETSRTESWARSLAANTSTASAKGESASMRRRRAERGGAPGSVDPAD</sequence>
<proteinExistence type="predicted"/>
<feature type="compositionally biased region" description="Polar residues" evidence="1">
    <location>
        <begin position="76"/>
        <end position="100"/>
    </location>
</feature>
<keyword evidence="2" id="KW-0812">Transmembrane</keyword>
<dbReference type="Proteomes" id="UP000218377">
    <property type="component" value="Unassembled WGS sequence"/>
</dbReference>
<dbReference type="AlphaFoldDB" id="A0A2A3X3G9"/>
<feature type="region of interest" description="Disordered" evidence="1">
    <location>
        <begin position="76"/>
        <end position="126"/>
    </location>
</feature>
<comment type="caution">
    <text evidence="3">The sequence shown here is derived from an EMBL/GenBank/DDBJ whole genome shotgun (WGS) entry which is preliminary data.</text>
</comment>
<name>A0A2A3X3G9_BREAU</name>
<evidence type="ECO:0000256" key="1">
    <source>
        <dbReference type="SAM" id="MobiDB-lite"/>
    </source>
</evidence>
<reference evidence="3 4" key="1">
    <citation type="journal article" date="2017" name="Elife">
        <title>Extensive horizontal gene transfer in cheese-associated bacteria.</title>
        <authorList>
            <person name="Bonham K.S."/>
            <person name="Wolfe B.E."/>
            <person name="Dutton R.J."/>
        </authorList>
    </citation>
    <scope>NUCLEOTIDE SEQUENCE [LARGE SCALE GENOMIC DNA]</scope>
    <source>
        <strain evidence="3 4">JB5</strain>
    </source>
</reference>
<evidence type="ECO:0000313" key="3">
    <source>
        <dbReference type="EMBL" id="PCC18253.1"/>
    </source>
</evidence>
<keyword evidence="2" id="KW-1133">Transmembrane helix</keyword>
<keyword evidence="2" id="KW-0472">Membrane</keyword>
<protein>
    <submittedName>
        <fullName evidence="3">Uncharacterized protein</fullName>
    </submittedName>
</protein>
<feature type="transmembrane region" description="Helical" evidence="2">
    <location>
        <begin position="18"/>
        <end position="36"/>
    </location>
</feature>
<dbReference type="EMBL" id="NRGX01000001">
    <property type="protein sequence ID" value="PCC18253.1"/>
    <property type="molecule type" value="Genomic_DNA"/>
</dbReference>
<gene>
    <name evidence="3" type="ORF">CIK79_08115</name>
</gene>
<evidence type="ECO:0000256" key="2">
    <source>
        <dbReference type="SAM" id="Phobius"/>
    </source>
</evidence>